<dbReference type="GO" id="GO:0006396">
    <property type="term" value="P:RNA processing"/>
    <property type="evidence" value="ECO:0007669"/>
    <property type="project" value="InterPro"/>
</dbReference>
<dbReference type="SUPFAM" id="SSF103365">
    <property type="entry name" value="Hypothetical protein PH1602"/>
    <property type="match status" value="1"/>
</dbReference>
<accession>A0A0C1Z4G1</accession>
<organism evidence="13 14">
    <name type="scientific">Enhygromyxa salina</name>
    <dbReference type="NCBI Taxonomy" id="215803"/>
    <lineage>
        <taxon>Bacteria</taxon>
        <taxon>Pseudomonadati</taxon>
        <taxon>Myxococcota</taxon>
        <taxon>Polyangia</taxon>
        <taxon>Nannocystales</taxon>
        <taxon>Nannocystaceae</taxon>
        <taxon>Enhygromyxa</taxon>
    </lineage>
</organism>
<comment type="subunit">
    <text evidence="11">Monomer.</text>
</comment>
<feature type="binding site" evidence="9">
    <location>
        <begin position="203"/>
        <end position="207"/>
    </location>
    <ligand>
        <name>GMP</name>
        <dbReference type="ChEBI" id="CHEBI:58115"/>
    </ligand>
</feature>
<evidence type="ECO:0000256" key="6">
    <source>
        <dbReference type="ARBA" id="ARBA00023211"/>
    </source>
</evidence>
<feature type="binding site" evidence="9">
    <location>
        <begin position="366"/>
        <end position="369"/>
    </location>
    <ligand>
        <name>GMP</name>
        <dbReference type="ChEBI" id="CHEBI:58115"/>
    </ligand>
</feature>
<comment type="caution">
    <text evidence="13">The sequence shown here is derived from an EMBL/GenBank/DDBJ whole genome shotgun (WGS) entry which is preliminary data.</text>
</comment>
<comment type="catalytic activity">
    <reaction evidence="7">
        <text>a 3'-end 3'-phospho-ribonucleotide-RNA + a 5'-end dephospho-ribonucleoside-RNA + GTP = a ribonucleotidyl-ribonucleotide-RNA + GMP + diphosphate</text>
        <dbReference type="Rhea" id="RHEA:68076"/>
        <dbReference type="Rhea" id="RHEA-COMP:10463"/>
        <dbReference type="Rhea" id="RHEA-COMP:13936"/>
        <dbReference type="Rhea" id="RHEA-COMP:17355"/>
        <dbReference type="ChEBI" id="CHEBI:33019"/>
        <dbReference type="ChEBI" id="CHEBI:37565"/>
        <dbReference type="ChEBI" id="CHEBI:58115"/>
        <dbReference type="ChEBI" id="CHEBI:83062"/>
        <dbReference type="ChEBI" id="CHEBI:138284"/>
        <dbReference type="ChEBI" id="CHEBI:173118"/>
        <dbReference type="EC" id="6.5.1.8"/>
    </reaction>
</comment>
<sequence length="445" mass="47603">MGTLETNPPASRGARLPREAMDNRVMSSARLPEHATVMANEQVWMEGAAIEQLARVATYEGCARAVGMPDLHPGPTVPIGVALGFDGRIMPALVGGDAGCGARVITFAKLKLSGDRLERRVREQTEAPPLPEVDPVAALRAVWREGPRGLCRVPGVPASLVELAQRSDADASDNLPASGELPEAFAELAANYGSSLGSVGGGNHFLELSQIDAVYGNANASTQAKDRWGLRRGDFAVLAHSGSRGLGRALALRWGQRCLTSPADRDAYLTELAGACRFARANRLVLCWRMLDAIGAAKPGRLRGSFDLTHNDVNLERANGRDLWVHRKGCAPAHADQPTVVLGTRGTASYVMRGLGHEGCLCSVAHGAGRRMTRSEARAKVAHKHKRKTLTRTASGSRVICDDKNLLYEEHPDAYKDVEVVVDSLEQAGAATRVAALMPLVTVKR</sequence>
<keyword evidence="4" id="KW-0692">RNA repair</keyword>
<dbReference type="InterPro" id="IPR036025">
    <property type="entry name" value="RtcB-like_sf"/>
</dbReference>
<evidence type="ECO:0000256" key="1">
    <source>
        <dbReference type="ARBA" id="ARBA00022598"/>
    </source>
</evidence>
<dbReference type="GO" id="GO:0003972">
    <property type="term" value="F:RNA ligase (ATP) activity"/>
    <property type="evidence" value="ECO:0007669"/>
    <property type="project" value="TreeGrafter"/>
</dbReference>
<proteinExistence type="inferred from homology"/>
<feature type="binding site" evidence="10">
    <location>
        <position position="310"/>
    </location>
    <ligand>
        <name>Mn(2+)</name>
        <dbReference type="ChEBI" id="CHEBI:29035"/>
        <label>2</label>
    </ligand>
</feature>
<dbReference type="Pfam" id="PF01139">
    <property type="entry name" value="RtcB"/>
    <property type="match status" value="1"/>
</dbReference>
<comment type="similarity">
    <text evidence="11">Belongs to the RtcB family.</text>
</comment>
<dbReference type="RefSeq" id="WP_240480403.1">
    <property type="nucleotide sequence ID" value="NZ_JMCC02000126.1"/>
</dbReference>
<evidence type="ECO:0000256" key="9">
    <source>
        <dbReference type="PIRSR" id="PIRSR601233-2"/>
    </source>
</evidence>
<dbReference type="Gene3D" id="3.90.1860.10">
    <property type="entry name" value="tRNA-splicing ligase RtcB"/>
    <property type="match status" value="1"/>
</dbReference>
<dbReference type="Proteomes" id="UP000031599">
    <property type="component" value="Unassembled WGS sequence"/>
</dbReference>
<evidence type="ECO:0000313" key="14">
    <source>
        <dbReference type="Proteomes" id="UP000031599"/>
    </source>
</evidence>
<evidence type="ECO:0000256" key="8">
    <source>
        <dbReference type="PIRSR" id="PIRSR601233-1"/>
    </source>
</evidence>
<feature type="active site" description="GMP-histidine intermediate" evidence="8">
    <location>
        <position position="366"/>
    </location>
</feature>
<evidence type="ECO:0000256" key="10">
    <source>
        <dbReference type="PIRSR" id="PIRSR601233-3"/>
    </source>
</evidence>
<feature type="binding site" evidence="10">
    <location>
        <position position="97"/>
    </location>
    <ligand>
        <name>Mn(2+)</name>
        <dbReference type="ChEBI" id="CHEBI:29035"/>
        <label>1</label>
    </ligand>
</feature>
<feature type="binding site" evidence="9">
    <location>
        <position position="349"/>
    </location>
    <ligand>
        <name>GMP</name>
        <dbReference type="ChEBI" id="CHEBI:58115"/>
    </ligand>
</feature>
<evidence type="ECO:0000256" key="3">
    <source>
        <dbReference type="ARBA" id="ARBA00022741"/>
    </source>
</evidence>
<evidence type="ECO:0000256" key="12">
    <source>
        <dbReference type="SAM" id="MobiDB-lite"/>
    </source>
</evidence>
<dbReference type="InterPro" id="IPR001233">
    <property type="entry name" value="RtcB"/>
</dbReference>
<evidence type="ECO:0000256" key="5">
    <source>
        <dbReference type="ARBA" id="ARBA00023134"/>
    </source>
</evidence>
<evidence type="ECO:0000256" key="2">
    <source>
        <dbReference type="ARBA" id="ARBA00022723"/>
    </source>
</evidence>
<evidence type="ECO:0000256" key="4">
    <source>
        <dbReference type="ARBA" id="ARBA00022800"/>
    </source>
</evidence>
<dbReference type="AlphaFoldDB" id="A0A0C1Z4G1"/>
<dbReference type="PANTHER" id="PTHR11118:SF1">
    <property type="entry name" value="RNA-SPLICING LIGASE RTCB HOMOLOG"/>
    <property type="match status" value="1"/>
</dbReference>
<dbReference type="GO" id="GO:0046872">
    <property type="term" value="F:metal ion binding"/>
    <property type="evidence" value="ECO:0007669"/>
    <property type="project" value="UniProtKB-UniRule"/>
</dbReference>
<dbReference type="GO" id="GO:0005525">
    <property type="term" value="F:GTP binding"/>
    <property type="evidence" value="ECO:0007669"/>
    <property type="project" value="UniProtKB-KW"/>
</dbReference>
<feature type="region of interest" description="Disordered" evidence="12">
    <location>
        <begin position="1"/>
        <end position="21"/>
    </location>
</feature>
<dbReference type="GO" id="GO:0042245">
    <property type="term" value="P:RNA repair"/>
    <property type="evidence" value="ECO:0007669"/>
    <property type="project" value="UniProtKB-KW"/>
</dbReference>
<keyword evidence="2 10" id="KW-0479">Metal-binding</keyword>
<name>A0A0C1Z4G1_9BACT</name>
<dbReference type="PANTHER" id="PTHR11118">
    <property type="entry name" value="RNA-SPLICING LIGASE RTCB HOMOLOG"/>
    <property type="match status" value="1"/>
</dbReference>
<dbReference type="GO" id="GO:0170057">
    <property type="term" value="F:RNA ligase (GTP) activity"/>
    <property type="evidence" value="ECO:0007669"/>
    <property type="project" value="UniProtKB-EC"/>
</dbReference>
<protein>
    <recommendedName>
        <fullName evidence="11">tRNA-splicing ligase RtcB</fullName>
        <ecNumber evidence="11">6.5.1.-</ecNumber>
    </recommendedName>
</protein>
<dbReference type="EC" id="6.5.1.-" evidence="11"/>
<comment type="cofactor">
    <cofactor evidence="10 11">
        <name>Mn(2+)</name>
        <dbReference type="ChEBI" id="CHEBI:29035"/>
    </cofactor>
    <text evidence="10 11">Binds 2 manganese ions per subunit.</text>
</comment>
<dbReference type="EMBL" id="JMCC02000126">
    <property type="protein sequence ID" value="KIG12559.1"/>
    <property type="molecule type" value="Genomic_DNA"/>
</dbReference>
<gene>
    <name evidence="11" type="primary">rtcB</name>
    <name evidence="13" type="ORF">DB30_01269</name>
</gene>
<keyword evidence="1 11" id="KW-0436">Ligase</keyword>
<keyword evidence="6 10" id="KW-0464">Manganese</keyword>
<reference evidence="13 14" key="1">
    <citation type="submission" date="2014-12" db="EMBL/GenBank/DDBJ databases">
        <title>Genome assembly of Enhygromyxa salina DSM 15201.</title>
        <authorList>
            <person name="Sharma G."/>
            <person name="Subramanian S."/>
        </authorList>
    </citation>
    <scope>NUCLEOTIDE SEQUENCE [LARGE SCALE GENOMIC DNA]</scope>
    <source>
        <strain evidence="13 14">DSM 15201</strain>
    </source>
</reference>
<keyword evidence="3 9" id="KW-0547">Nucleotide-binding</keyword>
<feature type="binding site" evidence="9">
    <location>
        <begin position="310"/>
        <end position="311"/>
    </location>
    <ligand>
        <name>GMP</name>
        <dbReference type="ChEBI" id="CHEBI:58115"/>
    </ligand>
</feature>
<feature type="binding site" evidence="10">
    <location>
        <position position="240"/>
    </location>
    <ligand>
        <name>Mn(2+)</name>
        <dbReference type="ChEBI" id="CHEBI:29035"/>
        <label>2</label>
    </ligand>
</feature>
<feature type="binding site" evidence="9">
    <location>
        <position position="444"/>
    </location>
    <ligand>
        <name>GMP</name>
        <dbReference type="ChEBI" id="CHEBI:58115"/>
    </ligand>
</feature>
<evidence type="ECO:0000256" key="7">
    <source>
        <dbReference type="ARBA" id="ARBA00047746"/>
    </source>
</evidence>
<feature type="binding site" evidence="10">
    <location>
        <position position="204"/>
    </location>
    <ligand>
        <name>Mn(2+)</name>
        <dbReference type="ChEBI" id="CHEBI:29035"/>
        <label>1</label>
    </ligand>
</feature>
<evidence type="ECO:0000256" key="11">
    <source>
        <dbReference type="RuleBase" id="RU371113"/>
    </source>
</evidence>
<keyword evidence="5 9" id="KW-0342">GTP-binding</keyword>
<evidence type="ECO:0000313" key="13">
    <source>
        <dbReference type="EMBL" id="KIG12559.1"/>
    </source>
</evidence>